<keyword evidence="1" id="KW-0456">Lyase</keyword>
<sequence>MIIDAHCRIGDGREVSLKPADLITAMDALGIDRAMVAPGERCTAYDNREGNELTTTAAVQSDGRLLAYAVANPWRGRAAVDELDRARDAGAVALAVDSILQGFDLLDGLLDPLLDFATEAGWFVYVRTGTPATALPLPLATLARRRPELPVLMGKSGATDFWIDAVPALLHAPNLYGDTSYAPWDTVLNGFLTEPGIGAGRLVFSTDSPYTVPFAEVDRIRDWPIADDQKSAVFGGNLARLLAR</sequence>
<dbReference type="Gene3D" id="3.20.20.140">
    <property type="entry name" value="Metal-dependent hydrolases"/>
    <property type="match status" value="1"/>
</dbReference>
<dbReference type="PANTHER" id="PTHR21240:SF28">
    <property type="entry name" value="ISO-OROTATE DECARBOXYLASE (EUROFUNG)"/>
    <property type="match status" value="1"/>
</dbReference>
<organism evidence="3 4">
    <name type="scientific">Kribbella yunnanensis</name>
    <dbReference type="NCBI Taxonomy" id="190194"/>
    <lineage>
        <taxon>Bacteria</taxon>
        <taxon>Bacillati</taxon>
        <taxon>Actinomycetota</taxon>
        <taxon>Actinomycetes</taxon>
        <taxon>Propionibacteriales</taxon>
        <taxon>Kribbellaceae</taxon>
        <taxon>Kribbella</taxon>
    </lineage>
</organism>
<dbReference type="Pfam" id="PF04909">
    <property type="entry name" value="Amidohydro_2"/>
    <property type="match status" value="1"/>
</dbReference>
<name>A0ABN2HEY1_9ACTN</name>
<reference evidence="3 4" key="1">
    <citation type="journal article" date="2019" name="Int. J. Syst. Evol. Microbiol.">
        <title>The Global Catalogue of Microorganisms (GCM) 10K type strain sequencing project: providing services to taxonomists for standard genome sequencing and annotation.</title>
        <authorList>
            <consortium name="The Broad Institute Genomics Platform"/>
            <consortium name="The Broad Institute Genome Sequencing Center for Infectious Disease"/>
            <person name="Wu L."/>
            <person name="Ma J."/>
        </authorList>
    </citation>
    <scope>NUCLEOTIDE SEQUENCE [LARGE SCALE GENOMIC DNA]</scope>
    <source>
        <strain evidence="3 4">JCM 14307</strain>
    </source>
</reference>
<evidence type="ECO:0000313" key="4">
    <source>
        <dbReference type="Proteomes" id="UP001500280"/>
    </source>
</evidence>
<dbReference type="InterPro" id="IPR032465">
    <property type="entry name" value="ACMSD"/>
</dbReference>
<dbReference type="InterPro" id="IPR006680">
    <property type="entry name" value="Amidohydro-rel"/>
</dbReference>
<feature type="domain" description="Amidohydrolase-related" evidence="2">
    <location>
        <begin position="25"/>
        <end position="242"/>
    </location>
</feature>
<dbReference type="EMBL" id="BAAANF010000011">
    <property type="protein sequence ID" value="GAA1686817.1"/>
    <property type="molecule type" value="Genomic_DNA"/>
</dbReference>
<proteinExistence type="predicted"/>
<dbReference type="InterPro" id="IPR032466">
    <property type="entry name" value="Metal_Hydrolase"/>
</dbReference>
<comment type="caution">
    <text evidence="3">The sequence shown here is derived from an EMBL/GenBank/DDBJ whole genome shotgun (WGS) entry which is preliminary data.</text>
</comment>
<gene>
    <name evidence="3" type="ORF">GCM10009745_34310</name>
</gene>
<dbReference type="RefSeq" id="WP_344152220.1">
    <property type="nucleotide sequence ID" value="NZ_BAAANF010000011.1"/>
</dbReference>
<dbReference type="SUPFAM" id="SSF51556">
    <property type="entry name" value="Metallo-dependent hydrolases"/>
    <property type="match status" value="1"/>
</dbReference>
<dbReference type="PANTHER" id="PTHR21240">
    <property type="entry name" value="2-AMINO-3-CARBOXYLMUCONATE-6-SEMIALDEHYDE DECARBOXYLASE"/>
    <property type="match status" value="1"/>
</dbReference>
<protein>
    <recommendedName>
        <fullName evidence="2">Amidohydrolase-related domain-containing protein</fullName>
    </recommendedName>
</protein>
<keyword evidence="4" id="KW-1185">Reference proteome</keyword>
<evidence type="ECO:0000259" key="2">
    <source>
        <dbReference type="Pfam" id="PF04909"/>
    </source>
</evidence>
<evidence type="ECO:0000256" key="1">
    <source>
        <dbReference type="ARBA" id="ARBA00023239"/>
    </source>
</evidence>
<evidence type="ECO:0000313" key="3">
    <source>
        <dbReference type="EMBL" id="GAA1686817.1"/>
    </source>
</evidence>
<accession>A0ABN2HEY1</accession>
<dbReference type="Proteomes" id="UP001500280">
    <property type="component" value="Unassembled WGS sequence"/>
</dbReference>